<name>A0AAN7N0R2_MYCAM</name>
<accession>A0AAN7N0R2</accession>
<sequence length="394" mass="44821">MLDNPFGEDIFPNTQSNPPLAQLEAISSHPITFYLGKETDTHLATASFQVAVESDKVSPQPPFLQTNQPQFPQPLLIRLTLHQLHCSSLDVFQHLSVFLVVRGPKLNTAFEVQPQQFRVQGDNHFPSPAGHRILIQARRLFAFLATWARCQLIFSHLLTNTPRCKASGFAFLNFMRFVSPFLQPAKVPLDDSMTLWHISHSSQFFVIANLLRWTAQGPLSSPARQRAARQDLPLSRDASQGYSSRLRDSLPQQILEAAHQERENRNKKEQDLEKEIEGRKATELLLSLKIEQLQKQLQEEKEKRQKLGEKVEMMLIQALRPPPPPPPPPDIVQIRKLIVSPEDWDGDIWGDPDDSQPEDDDPLFPTNPPEYEARPIVKTEQTVGPRGGHPRHTM</sequence>
<proteinExistence type="predicted"/>
<comment type="caution">
    <text evidence="3">The sequence shown here is derived from an EMBL/GenBank/DDBJ whole genome shotgun (WGS) entry which is preliminary data.</text>
</comment>
<feature type="region of interest" description="Disordered" evidence="2">
    <location>
        <begin position="342"/>
        <end position="394"/>
    </location>
</feature>
<reference evidence="3 4" key="1">
    <citation type="journal article" date="2023" name="J. Hered.">
        <title>Chromosome-level genome of the wood stork (Mycteria americana) provides insight into avian chromosome evolution.</title>
        <authorList>
            <person name="Flamio R. Jr."/>
            <person name="Ramstad K.M."/>
        </authorList>
    </citation>
    <scope>NUCLEOTIDE SEQUENCE [LARGE SCALE GENOMIC DNA]</scope>
    <source>
        <strain evidence="3">JAX WOST 10</strain>
    </source>
</reference>
<organism evidence="3 4">
    <name type="scientific">Mycteria americana</name>
    <name type="common">Wood stork</name>
    <dbReference type="NCBI Taxonomy" id="33587"/>
    <lineage>
        <taxon>Eukaryota</taxon>
        <taxon>Metazoa</taxon>
        <taxon>Chordata</taxon>
        <taxon>Craniata</taxon>
        <taxon>Vertebrata</taxon>
        <taxon>Euteleostomi</taxon>
        <taxon>Archelosauria</taxon>
        <taxon>Archosauria</taxon>
        <taxon>Dinosauria</taxon>
        <taxon>Saurischia</taxon>
        <taxon>Theropoda</taxon>
        <taxon>Coelurosauria</taxon>
        <taxon>Aves</taxon>
        <taxon>Neognathae</taxon>
        <taxon>Neoaves</taxon>
        <taxon>Aequornithes</taxon>
        <taxon>Ciconiiformes</taxon>
        <taxon>Ciconiidae</taxon>
        <taxon>Mycteria</taxon>
    </lineage>
</organism>
<evidence type="ECO:0000313" key="4">
    <source>
        <dbReference type="Proteomes" id="UP001333110"/>
    </source>
</evidence>
<gene>
    <name evidence="3" type="ORF">QYF61_007079</name>
</gene>
<dbReference type="EMBL" id="JAUNZN010000006">
    <property type="protein sequence ID" value="KAK4819568.1"/>
    <property type="molecule type" value="Genomic_DNA"/>
</dbReference>
<protein>
    <submittedName>
        <fullName evidence="3">Uncharacterized protein</fullName>
    </submittedName>
</protein>
<evidence type="ECO:0000256" key="1">
    <source>
        <dbReference type="SAM" id="Coils"/>
    </source>
</evidence>
<feature type="compositionally biased region" description="Acidic residues" evidence="2">
    <location>
        <begin position="342"/>
        <end position="362"/>
    </location>
</feature>
<keyword evidence="1" id="KW-0175">Coiled coil</keyword>
<dbReference type="Proteomes" id="UP001333110">
    <property type="component" value="Unassembled WGS sequence"/>
</dbReference>
<evidence type="ECO:0000256" key="2">
    <source>
        <dbReference type="SAM" id="MobiDB-lite"/>
    </source>
</evidence>
<keyword evidence="4" id="KW-1185">Reference proteome</keyword>
<dbReference type="AlphaFoldDB" id="A0AAN7N0R2"/>
<feature type="region of interest" description="Disordered" evidence="2">
    <location>
        <begin position="222"/>
        <end position="246"/>
    </location>
</feature>
<feature type="coiled-coil region" evidence="1">
    <location>
        <begin position="255"/>
        <end position="317"/>
    </location>
</feature>
<evidence type="ECO:0000313" key="3">
    <source>
        <dbReference type="EMBL" id="KAK4819568.1"/>
    </source>
</evidence>